<dbReference type="Proteomes" id="UP001164536">
    <property type="component" value="Chromosome"/>
</dbReference>
<accession>A0ABY7L2X0</accession>
<evidence type="ECO:0000313" key="3">
    <source>
        <dbReference type="Proteomes" id="UP001164536"/>
    </source>
</evidence>
<gene>
    <name evidence="2" type="ORF">O4000_03320</name>
</gene>
<name>A0ABY7L2X0_CITFR</name>
<organism evidence="2 3">
    <name type="scientific">Citrobacter freundii</name>
    <dbReference type="NCBI Taxonomy" id="546"/>
    <lineage>
        <taxon>Bacteria</taxon>
        <taxon>Pseudomonadati</taxon>
        <taxon>Pseudomonadota</taxon>
        <taxon>Gammaproteobacteria</taxon>
        <taxon>Enterobacterales</taxon>
        <taxon>Enterobacteriaceae</taxon>
        <taxon>Citrobacter</taxon>
        <taxon>Citrobacter freundii complex</taxon>
    </lineage>
</organism>
<dbReference type="RefSeq" id="WP_213707812.1">
    <property type="nucleotide sequence ID" value="NZ_CP114564.1"/>
</dbReference>
<evidence type="ECO:0000313" key="2">
    <source>
        <dbReference type="EMBL" id="WAZ57959.1"/>
    </source>
</evidence>
<protein>
    <submittedName>
        <fullName evidence="2">Uncharacterized protein</fullName>
    </submittedName>
</protein>
<feature type="region of interest" description="Disordered" evidence="1">
    <location>
        <begin position="1"/>
        <end position="31"/>
    </location>
</feature>
<reference evidence="2" key="1">
    <citation type="submission" date="2022-12" db="EMBL/GenBank/DDBJ databases">
        <title>2953647.</title>
        <authorList>
            <person name="Hergert J."/>
            <person name="Casey R."/>
            <person name="Wagner J."/>
            <person name="Young E.L."/>
            <person name="Oakeson K.F."/>
        </authorList>
    </citation>
    <scope>NUCLEOTIDE SEQUENCE</scope>
    <source>
        <strain evidence="2">2953647</strain>
    </source>
</reference>
<proteinExistence type="predicted"/>
<feature type="compositionally biased region" description="Polar residues" evidence="1">
    <location>
        <begin position="13"/>
        <end position="31"/>
    </location>
</feature>
<keyword evidence="3" id="KW-1185">Reference proteome</keyword>
<sequence length="142" mass="15778">MAHKTKAAMPGRQCSTENREQNQQTRPVAGGQSQYLDYSGFCSLVMFYPFGSIPRDCSSFLRIRFIQVASDESPSLRISSSSCARNSSFNRIGNCGERFSGIDMVYAIGDIVRVYTSVYANDMKAQRPVVLGTHTGRLTTNR</sequence>
<evidence type="ECO:0000256" key="1">
    <source>
        <dbReference type="SAM" id="MobiDB-lite"/>
    </source>
</evidence>
<dbReference type="EMBL" id="CP114564">
    <property type="protein sequence ID" value="WAZ57959.1"/>
    <property type="molecule type" value="Genomic_DNA"/>
</dbReference>